<evidence type="ECO:0000313" key="2">
    <source>
        <dbReference type="EMBL" id="CAF3762220.1"/>
    </source>
</evidence>
<evidence type="ECO:0000313" key="1">
    <source>
        <dbReference type="EMBL" id="CAF1126833.1"/>
    </source>
</evidence>
<dbReference type="Proteomes" id="UP000663881">
    <property type="component" value="Unassembled WGS sequence"/>
</dbReference>
<reference evidence="2" key="1">
    <citation type="submission" date="2021-02" db="EMBL/GenBank/DDBJ databases">
        <authorList>
            <person name="Nowell W R."/>
        </authorList>
    </citation>
    <scope>NUCLEOTIDE SEQUENCE</scope>
</reference>
<dbReference type="Proteomes" id="UP000663891">
    <property type="component" value="Unassembled WGS sequence"/>
</dbReference>
<proteinExistence type="predicted"/>
<dbReference type="EMBL" id="CAJNON010000232">
    <property type="protein sequence ID" value="CAF1126833.1"/>
    <property type="molecule type" value="Genomic_DNA"/>
</dbReference>
<sequence length="78" mass="9503">MDNQRKFLKKFIESRLKDKGLQDIALYLMNELHQIDTTPGPVTKEQHEKNNYQKKLLEMKQELLYNFFDYLQVLNQQQ</sequence>
<organism evidence="2 3">
    <name type="scientific">Adineta steineri</name>
    <dbReference type="NCBI Taxonomy" id="433720"/>
    <lineage>
        <taxon>Eukaryota</taxon>
        <taxon>Metazoa</taxon>
        <taxon>Spiralia</taxon>
        <taxon>Gnathifera</taxon>
        <taxon>Rotifera</taxon>
        <taxon>Eurotatoria</taxon>
        <taxon>Bdelloidea</taxon>
        <taxon>Adinetida</taxon>
        <taxon>Adinetidae</taxon>
        <taxon>Adineta</taxon>
    </lineage>
</organism>
<accession>A0A818YW88</accession>
<comment type="caution">
    <text evidence="2">The sequence shown here is derived from an EMBL/GenBank/DDBJ whole genome shotgun (WGS) entry which is preliminary data.</text>
</comment>
<dbReference type="EMBL" id="CAJOAY010000930">
    <property type="protein sequence ID" value="CAF3762220.1"/>
    <property type="molecule type" value="Genomic_DNA"/>
</dbReference>
<dbReference type="OrthoDB" id="10307873at2759"/>
<protein>
    <submittedName>
        <fullName evidence="2">Uncharacterized protein</fullName>
    </submittedName>
</protein>
<evidence type="ECO:0000313" key="3">
    <source>
        <dbReference type="Proteomes" id="UP000663881"/>
    </source>
</evidence>
<dbReference type="AlphaFoldDB" id="A0A818YW88"/>
<gene>
    <name evidence="2" type="ORF">OKA104_LOCUS16317</name>
    <name evidence="1" type="ORF">VCS650_LOCUS21505</name>
</gene>
<name>A0A818YW88_9BILA</name>